<evidence type="ECO:0000256" key="1">
    <source>
        <dbReference type="SAM" id="Phobius"/>
    </source>
</evidence>
<protein>
    <submittedName>
        <fullName evidence="3">Class I SAM-dependent methyltransferase</fullName>
    </submittedName>
</protein>
<keyword evidence="1" id="KW-1133">Transmembrane helix</keyword>
<dbReference type="EMBL" id="JACOOI010000064">
    <property type="protein sequence ID" value="MBC5646559.1"/>
    <property type="molecule type" value="Genomic_DNA"/>
</dbReference>
<evidence type="ECO:0000313" key="3">
    <source>
        <dbReference type="EMBL" id="MBC5646559.1"/>
    </source>
</evidence>
<feature type="transmembrane region" description="Helical" evidence="1">
    <location>
        <begin position="204"/>
        <end position="223"/>
    </location>
</feature>
<dbReference type="CDD" id="cd02440">
    <property type="entry name" value="AdoMet_MTases"/>
    <property type="match status" value="1"/>
</dbReference>
<keyword evidence="3" id="KW-0808">Transferase</keyword>
<evidence type="ECO:0000313" key="4">
    <source>
        <dbReference type="Proteomes" id="UP000644010"/>
    </source>
</evidence>
<gene>
    <name evidence="3" type="ORF">H8S77_27235</name>
</gene>
<dbReference type="RefSeq" id="WP_186961996.1">
    <property type="nucleotide sequence ID" value="NZ_JACOOI010000064.1"/>
</dbReference>
<dbReference type="Gene3D" id="3.40.50.150">
    <property type="entry name" value="Vaccinia Virus protein VP39"/>
    <property type="match status" value="1"/>
</dbReference>
<feature type="domain" description="Methyltransferase type 11" evidence="2">
    <location>
        <begin position="48"/>
        <end position="136"/>
    </location>
</feature>
<keyword evidence="1" id="KW-0472">Membrane</keyword>
<sequence>MNRSLIEYRINSFCTTNVLDRNYLHYKYFHKDLKNILSTYVQKDDIVLDIGCGNKPYERYIRSLTKRADGKGYVGCDVAQSSDFRVDFLCDATKIPLESESFNIVICTQVLEHVYDFENVILEAYRLLKPEGVLIVSAPLVWPHHEIPYDFFRFTYFGLKKLLLNSEFKIEYQCANGGKWAVLGLIFAHVLSPSKSKYFFIRKLLSLFNRVIITILNIVFCFLDEIFKDTDYITINHVFVGKK</sequence>
<dbReference type="InterPro" id="IPR013216">
    <property type="entry name" value="Methyltransf_11"/>
</dbReference>
<keyword evidence="1" id="KW-0812">Transmembrane</keyword>
<proteinExistence type="predicted"/>
<dbReference type="GO" id="GO:0008168">
    <property type="term" value="F:methyltransferase activity"/>
    <property type="evidence" value="ECO:0007669"/>
    <property type="project" value="UniProtKB-KW"/>
</dbReference>
<reference evidence="3 4" key="1">
    <citation type="submission" date="2020-08" db="EMBL/GenBank/DDBJ databases">
        <title>Genome public.</title>
        <authorList>
            <person name="Liu C."/>
            <person name="Sun Q."/>
        </authorList>
    </citation>
    <scope>NUCLEOTIDE SEQUENCE [LARGE SCALE GENOMIC DNA]</scope>
    <source>
        <strain evidence="3 4">BX2</strain>
    </source>
</reference>
<dbReference type="GO" id="GO:0032259">
    <property type="term" value="P:methylation"/>
    <property type="evidence" value="ECO:0007669"/>
    <property type="project" value="UniProtKB-KW"/>
</dbReference>
<organism evidence="3 4">
    <name type="scientific">Parabacteroides segnis</name>
    <dbReference type="NCBI Taxonomy" id="2763058"/>
    <lineage>
        <taxon>Bacteria</taxon>
        <taxon>Pseudomonadati</taxon>
        <taxon>Bacteroidota</taxon>
        <taxon>Bacteroidia</taxon>
        <taxon>Bacteroidales</taxon>
        <taxon>Tannerellaceae</taxon>
        <taxon>Parabacteroides</taxon>
    </lineage>
</organism>
<accession>A0ABR7E9W1</accession>
<evidence type="ECO:0000259" key="2">
    <source>
        <dbReference type="Pfam" id="PF08241"/>
    </source>
</evidence>
<keyword evidence="4" id="KW-1185">Reference proteome</keyword>
<keyword evidence="3" id="KW-0489">Methyltransferase</keyword>
<dbReference type="SUPFAM" id="SSF53335">
    <property type="entry name" value="S-adenosyl-L-methionine-dependent methyltransferases"/>
    <property type="match status" value="1"/>
</dbReference>
<dbReference type="Proteomes" id="UP000644010">
    <property type="component" value="Unassembled WGS sequence"/>
</dbReference>
<name>A0ABR7E9W1_9BACT</name>
<dbReference type="Pfam" id="PF08241">
    <property type="entry name" value="Methyltransf_11"/>
    <property type="match status" value="1"/>
</dbReference>
<comment type="caution">
    <text evidence="3">The sequence shown here is derived from an EMBL/GenBank/DDBJ whole genome shotgun (WGS) entry which is preliminary data.</text>
</comment>
<dbReference type="InterPro" id="IPR029063">
    <property type="entry name" value="SAM-dependent_MTases_sf"/>
</dbReference>